<keyword evidence="5 7" id="KW-0472">Membrane</keyword>
<dbReference type="InterPro" id="IPR002123">
    <property type="entry name" value="Plipid/glycerol_acylTrfase"/>
</dbReference>
<dbReference type="SUPFAM" id="SSF69593">
    <property type="entry name" value="Glycerol-3-phosphate (1)-acyltransferase"/>
    <property type="match status" value="1"/>
</dbReference>
<keyword evidence="2" id="KW-1003">Cell membrane</keyword>
<evidence type="ECO:0000256" key="4">
    <source>
        <dbReference type="ARBA" id="ARBA00022989"/>
    </source>
</evidence>
<dbReference type="Pfam" id="PF03176">
    <property type="entry name" value="MMPL"/>
    <property type="match status" value="2"/>
</dbReference>
<dbReference type="EMBL" id="JACDZE010000001">
    <property type="protein sequence ID" value="MBA5629052.1"/>
    <property type="molecule type" value="Genomic_DNA"/>
</dbReference>
<feature type="domain" description="Phospholipid/glycerol acyltransferase" evidence="8">
    <location>
        <begin position="876"/>
        <end position="985"/>
    </location>
</feature>
<dbReference type="SMART" id="SM00563">
    <property type="entry name" value="PlsC"/>
    <property type="match status" value="1"/>
</dbReference>
<protein>
    <submittedName>
        <fullName evidence="9">MMPL family transporter</fullName>
    </submittedName>
</protein>
<evidence type="ECO:0000256" key="2">
    <source>
        <dbReference type="ARBA" id="ARBA00022475"/>
    </source>
</evidence>
<dbReference type="PANTHER" id="PTHR33406">
    <property type="entry name" value="MEMBRANE PROTEIN MJ1562-RELATED"/>
    <property type="match status" value="1"/>
</dbReference>
<keyword evidence="10" id="KW-1185">Reference proteome</keyword>
<feature type="transmembrane region" description="Helical" evidence="7">
    <location>
        <begin position="251"/>
        <end position="270"/>
    </location>
</feature>
<accession>A0A838ZRE0</accession>
<dbReference type="Proteomes" id="UP000552241">
    <property type="component" value="Unassembled WGS sequence"/>
</dbReference>
<feature type="coiled-coil region" evidence="6">
    <location>
        <begin position="203"/>
        <end position="230"/>
    </location>
</feature>
<dbReference type="CDD" id="cd07989">
    <property type="entry name" value="LPLAT_AGPAT-like"/>
    <property type="match status" value="1"/>
</dbReference>
<evidence type="ECO:0000313" key="10">
    <source>
        <dbReference type="Proteomes" id="UP000552241"/>
    </source>
</evidence>
<feature type="transmembrane region" description="Helical" evidence="7">
    <location>
        <begin position="344"/>
        <end position="363"/>
    </location>
</feature>
<evidence type="ECO:0000256" key="6">
    <source>
        <dbReference type="SAM" id="Coils"/>
    </source>
</evidence>
<sequence>MFFTSSFLLLILFGYWASRISFEEDVSKLIPSGEDSETVNQVLKNVSYADKIIVNIASNSNGNQSNLQAYADSLASQLSENPTIGNLQVRFEDEKMGELLDFVSTHLPLYLDETDYAQIDSLLQPEKVSEKVDEVYSSIVSPSGMVTTQMLRSDPFGMDFMALKKFQRLQSGENFSVENGYLQHQNGKNLFVFITPKAGANETSQNEKLVDDLNNSIEKLNTEFKKEEVSANYFGATPVSVANAQRIKNDIILTLSISVILLFALFIYFYRKPYIPLIIIVPAIFGSLLGMAVLYFLKGTISAISIGIGSVLLGLTLDYSLHILSHYRSTGDISKLFKSTVKPLLICAVFTAADFLVLLFLKSDVLKDLGVFAAVSVLGAAVFALLFVPQVYSPKNTLEVKQNTFIDKLASYQFDRNKFFLGFSILLIIISLFTYQNVGFENDLNKLNYMPDDLKSAESELDNLNDYSSKSIYIAAYGKDFEEALQANSELFNKLEKAENQNEILSFSSIGGILLSSEQQEEKIKRWNAFWTEERKEKLQNQLISEGRKYGFKENTFAPFYARLNEDFVPENLAENELLNDLFLNEFVKSDEGLVTITSSLKTDNKDLEKVLNEFSSSQNTLVIDRKQLSETFLSNLEADFDKLFFISSIVIFVILFLFFGSLELTLITNIPIFAGWLVTLGMMGVFGLNFNAFNIIITTLIFGLGVDYSIFVTRGLIEKYTYGTDEMPAFKSGILMSAIATILCFGVLVFAKHPAIYSISWIPIIGLTVVVLMSFTIQPWLFRFFIQKPQDKGNTPRTILGVIYTFFTFGYFFIAGFILNLLAQIFLPIIPVSKKKKFGAFHSVMQRYFWILMYGTPFIPIRKIGKENLDFSSPKIIIANHTSQLDTPTMGMLHNRLIFMVNNRVLKSKFFGKAIQMAGFYSASENLEEETQELEAKIREGYSIIIFPEGTRSMTSAIQRFHKGAFYLSEKLKLDIQPVLVRGNSDRLPKNDNLLKSGKLTLEFLPVIRHDDDSWGKNYSERTKKISHYFKEKFIELKRVDEDENYFRNKLKFNYIYKPKFIQKEFKSDYETHKKLYHKILSILPVRARILHLGCGYGVLDFLFVYDSAFRVVEAWDEDAEKIQIAQNTFSVNRFPVQFHSKSPDLFTVGDFVIVHNEQLRNRFKKSVNLDEWELFFSEKNLTIFKNKHAGRI</sequence>
<dbReference type="RefSeq" id="WP_182042619.1">
    <property type="nucleotide sequence ID" value="NZ_JACDZE010000001.1"/>
</dbReference>
<keyword evidence="4 7" id="KW-1133">Transmembrane helix</keyword>
<evidence type="ECO:0000256" key="3">
    <source>
        <dbReference type="ARBA" id="ARBA00022692"/>
    </source>
</evidence>
<dbReference type="AlphaFoldDB" id="A0A838ZRE0"/>
<name>A0A838ZRE0_9FLAO</name>
<evidence type="ECO:0000313" key="9">
    <source>
        <dbReference type="EMBL" id="MBA5629052.1"/>
    </source>
</evidence>
<dbReference type="SUPFAM" id="SSF82866">
    <property type="entry name" value="Multidrug efflux transporter AcrB transmembrane domain"/>
    <property type="match status" value="2"/>
</dbReference>
<evidence type="ECO:0000256" key="5">
    <source>
        <dbReference type="ARBA" id="ARBA00023136"/>
    </source>
</evidence>
<keyword evidence="3 7" id="KW-0812">Transmembrane</keyword>
<comment type="caution">
    <text evidence="9">The sequence shown here is derived from an EMBL/GenBank/DDBJ whole genome shotgun (WGS) entry which is preliminary data.</text>
</comment>
<dbReference type="Pfam" id="PF01553">
    <property type="entry name" value="Acyltransferase"/>
    <property type="match status" value="1"/>
</dbReference>
<feature type="transmembrane region" description="Helical" evidence="7">
    <location>
        <begin position="277"/>
        <end position="297"/>
    </location>
</feature>
<feature type="transmembrane region" description="Helical" evidence="7">
    <location>
        <begin position="848"/>
        <end position="866"/>
    </location>
</feature>
<comment type="subcellular location">
    <subcellularLocation>
        <location evidence="1">Cell membrane</location>
        <topology evidence="1">Multi-pass membrane protein</topology>
    </subcellularLocation>
</comment>
<dbReference type="GO" id="GO:0016746">
    <property type="term" value="F:acyltransferase activity"/>
    <property type="evidence" value="ECO:0007669"/>
    <property type="project" value="InterPro"/>
</dbReference>
<evidence type="ECO:0000256" key="1">
    <source>
        <dbReference type="ARBA" id="ARBA00004651"/>
    </source>
</evidence>
<feature type="transmembrane region" description="Helical" evidence="7">
    <location>
        <begin position="730"/>
        <end position="751"/>
    </location>
</feature>
<dbReference type="GO" id="GO:0005886">
    <property type="term" value="C:plasma membrane"/>
    <property type="evidence" value="ECO:0007669"/>
    <property type="project" value="UniProtKB-SubCell"/>
</dbReference>
<dbReference type="InterPro" id="IPR050545">
    <property type="entry name" value="Mycobact_MmpL"/>
</dbReference>
<keyword evidence="6" id="KW-0175">Coiled coil</keyword>
<organism evidence="9 10">
    <name type="scientific">Moheibacter lacus</name>
    <dbReference type="NCBI Taxonomy" id="2745851"/>
    <lineage>
        <taxon>Bacteria</taxon>
        <taxon>Pseudomonadati</taxon>
        <taxon>Bacteroidota</taxon>
        <taxon>Flavobacteriia</taxon>
        <taxon>Flavobacteriales</taxon>
        <taxon>Weeksellaceae</taxon>
        <taxon>Moheibacter</taxon>
    </lineage>
</organism>
<gene>
    <name evidence="9" type="ORF">HU137_04625</name>
</gene>
<feature type="transmembrane region" description="Helical" evidence="7">
    <location>
        <begin position="693"/>
        <end position="718"/>
    </location>
</feature>
<dbReference type="Gene3D" id="1.20.1640.10">
    <property type="entry name" value="Multidrug efflux transporter AcrB transmembrane domain"/>
    <property type="match status" value="2"/>
</dbReference>
<feature type="transmembrane region" description="Helical" evidence="7">
    <location>
        <begin position="369"/>
        <end position="388"/>
    </location>
</feature>
<dbReference type="PANTHER" id="PTHR33406:SF13">
    <property type="entry name" value="MEMBRANE PROTEIN YDFJ"/>
    <property type="match status" value="1"/>
</dbReference>
<feature type="transmembrane region" description="Helical" evidence="7">
    <location>
        <begin position="644"/>
        <end position="660"/>
    </location>
</feature>
<dbReference type="InterPro" id="IPR004869">
    <property type="entry name" value="MMPL_dom"/>
</dbReference>
<feature type="transmembrane region" description="Helical" evidence="7">
    <location>
        <begin position="799"/>
        <end position="828"/>
    </location>
</feature>
<feature type="transmembrane region" description="Helical" evidence="7">
    <location>
        <begin position="303"/>
        <end position="324"/>
    </location>
</feature>
<evidence type="ECO:0000256" key="7">
    <source>
        <dbReference type="SAM" id="Phobius"/>
    </source>
</evidence>
<feature type="transmembrane region" description="Helical" evidence="7">
    <location>
        <begin position="757"/>
        <end position="778"/>
    </location>
</feature>
<feature type="transmembrane region" description="Helical" evidence="7">
    <location>
        <begin position="419"/>
        <end position="438"/>
    </location>
</feature>
<proteinExistence type="predicted"/>
<reference evidence="9 10" key="1">
    <citation type="submission" date="2020-07" db="EMBL/GenBank/DDBJ databases">
        <title>Moheibacter lacus sp. nov., a member of the family Flavobacteriaceae isolated from freshwater lake sediment.</title>
        <authorList>
            <person name="Liu Y."/>
        </authorList>
    </citation>
    <scope>NUCLEOTIDE SEQUENCE [LARGE SCALE GENOMIC DNA]</scope>
    <source>
        <strain evidence="9 10">BDHS18</strain>
    </source>
</reference>
<feature type="transmembrane region" description="Helical" evidence="7">
    <location>
        <begin position="667"/>
        <end position="687"/>
    </location>
</feature>
<evidence type="ECO:0000259" key="8">
    <source>
        <dbReference type="SMART" id="SM00563"/>
    </source>
</evidence>